<dbReference type="EC" id="2.4.1.25" evidence="3 10"/>
<dbReference type="NCBIfam" id="TIGR00217">
    <property type="entry name" value="malQ"/>
    <property type="match status" value="1"/>
</dbReference>
<evidence type="ECO:0000256" key="8">
    <source>
        <dbReference type="ARBA" id="ARBA00031423"/>
    </source>
</evidence>
<comment type="similarity">
    <text evidence="2 10">Belongs to the disproportionating enzyme family.</text>
</comment>
<dbReference type="GO" id="GO:0004134">
    <property type="term" value="F:4-alpha-glucanotransferase activity"/>
    <property type="evidence" value="ECO:0007669"/>
    <property type="project" value="UniProtKB-EC"/>
</dbReference>
<evidence type="ECO:0000256" key="4">
    <source>
        <dbReference type="ARBA" id="ARBA00020295"/>
    </source>
</evidence>
<keyword evidence="13" id="KW-1185">Reference proteome</keyword>
<keyword evidence="7 10" id="KW-0119">Carbohydrate metabolism</keyword>
<evidence type="ECO:0000256" key="6">
    <source>
        <dbReference type="ARBA" id="ARBA00022679"/>
    </source>
</evidence>
<dbReference type="Pfam" id="PF02446">
    <property type="entry name" value="Glyco_hydro_77"/>
    <property type="match status" value="1"/>
</dbReference>
<dbReference type="Proteomes" id="UP000567186">
    <property type="component" value="Unassembled WGS sequence"/>
</dbReference>
<evidence type="ECO:0000256" key="2">
    <source>
        <dbReference type="ARBA" id="ARBA00005684"/>
    </source>
</evidence>
<dbReference type="SUPFAM" id="SSF51445">
    <property type="entry name" value="(Trans)glycosidases"/>
    <property type="match status" value="1"/>
</dbReference>
<keyword evidence="6 10" id="KW-0808">Transferase</keyword>
<keyword evidence="5 10" id="KW-0328">Glycosyltransferase</keyword>
<evidence type="ECO:0000256" key="9">
    <source>
        <dbReference type="ARBA" id="ARBA00031501"/>
    </source>
</evidence>
<evidence type="ECO:0000313" key="12">
    <source>
        <dbReference type="EMBL" id="NMT63885.1"/>
    </source>
</evidence>
<dbReference type="AlphaFoldDB" id="A0A7Y0RCU4"/>
<evidence type="ECO:0000256" key="1">
    <source>
        <dbReference type="ARBA" id="ARBA00000439"/>
    </source>
</evidence>
<protein>
    <recommendedName>
        <fullName evidence="4 10">4-alpha-glucanotransferase</fullName>
        <ecNumber evidence="3 10">2.4.1.25</ecNumber>
    </recommendedName>
    <alternativeName>
        <fullName evidence="8 10">Amylomaltase</fullName>
    </alternativeName>
    <alternativeName>
        <fullName evidence="9 10">Disproportionating enzyme</fullName>
    </alternativeName>
</protein>
<reference evidence="12 13" key="1">
    <citation type="submission" date="2020-04" db="EMBL/GenBank/DDBJ databases">
        <title>Marinobacter oceani sp. nov., isolated from marine solar saltern.</title>
        <authorList>
            <person name="Chen X.-Y."/>
        </authorList>
    </citation>
    <scope>NUCLEOTIDE SEQUENCE [LARGE SCALE GENOMIC DNA]</scope>
    <source>
        <strain evidence="12 13">W62</strain>
    </source>
</reference>
<dbReference type="PANTHER" id="PTHR32438:SF5">
    <property type="entry name" value="4-ALPHA-GLUCANOTRANSFERASE DPE1, CHLOROPLASTIC_AMYLOPLASTIC"/>
    <property type="match status" value="1"/>
</dbReference>
<dbReference type="Pfam" id="PF21226">
    <property type="entry name" value="MalQ_N"/>
    <property type="match status" value="1"/>
</dbReference>
<evidence type="ECO:0000256" key="3">
    <source>
        <dbReference type="ARBA" id="ARBA00012560"/>
    </source>
</evidence>
<proteinExistence type="inferred from homology"/>
<evidence type="ECO:0000256" key="7">
    <source>
        <dbReference type="ARBA" id="ARBA00023277"/>
    </source>
</evidence>
<dbReference type="PANTHER" id="PTHR32438">
    <property type="entry name" value="4-ALPHA-GLUCANOTRANSFERASE DPE1, CHLOROPLASTIC/AMYLOPLASTIC"/>
    <property type="match status" value="1"/>
</dbReference>
<dbReference type="GO" id="GO:0005975">
    <property type="term" value="P:carbohydrate metabolic process"/>
    <property type="evidence" value="ECO:0007669"/>
    <property type="project" value="InterPro"/>
</dbReference>
<feature type="domain" description="MalQ N-terminal beta-sandwich" evidence="11">
    <location>
        <begin position="70"/>
        <end position="176"/>
    </location>
</feature>
<dbReference type="InterPro" id="IPR017853">
    <property type="entry name" value="GH"/>
</dbReference>
<dbReference type="EMBL" id="JABCKY010000002">
    <property type="protein sequence ID" value="NMT63885.1"/>
    <property type="molecule type" value="Genomic_DNA"/>
</dbReference>
<sequence>MPSLHSVTINRLAREAGIHSGFRDVRGRWRDVSVATKRALLQGMGFPASSAEEAAASLTALEQRRWLGTLPSVTVITENEPSPCCDLFLATADLGLRLDWRIELEQGGFREGELAPAGLTVEERKQVAGVEKVRLRLPLPQGLPLGYHTLALNGALRDSLDDSRDGPGGMSLIMAPARAHIPEKLERGQKLWGLAVQLYGLRSQQNWGIGDFADLQQLVSGAAALGADTIALNPLHALFPGNPAHISPYGPSSREFLNTGYIALPHSQVHDEEGLTALRSSSLVNFEAVLPLKIRALEQRFNSDEPEAADYRRFVGEGESGLRDLGVFQALSEHFGHDTPWRDWPAPYRNPASPQVAEFARDHHRRIDFFCYLQWLADRQLENAAAACEAGGMAPGLCLDLAVGSDRWGAETWRQQSLFATGVSIGAPPDAFNLLGQDWGIPPMTPLQLKEQAYRPFIRMLRANMRHAGALRVDHILGWQRLYWIPEGASPDTGSYVSYPFDDMLAIAALESHRNRCAIIGEDLGTVPRGFRNRLRKAGIFSTRLLHFERTRDGRHVAPDNYPRLALASVASHDLPTLRGFITGQDLRLRSRYRLFPSAEERYRAIRDRVRDRRQLVEALQREDLLPSGHLPGSWLRRHVRELAIAAYRYLGRSSAGVELVYPEDPLEVLDQINLPGTTDEHPNWRRKLPLEVADLLADQAMGEMAAHLNRERDTSGTSTLHGETND</sequence>
<organism evidence="12 13">
    <name type="scientific">Marinobacter orientalis</name>
    <dbReference type="NCBI Taxonomy" id="1928859"/>
    <lineage>
        <taxon>Bacteria</taxon>
        <taxon>Pseudomonadati</taxon>
        <taxon>Pseudomonadota</taxon>
        <taxon>Gammaproteobacteria</taxon>
        <taxon>Pseudomonadales</taxon>
        <taxon>Marinobacteraceae</taxon>
        <taxon>Marinobacter</taxon>
    </lineage>
</organism>
<dbReference type="RefSeq" id="WP_135955051.1">
    <property type="nucleotide sequence ID" value="NZ_JABCKY010000002.1"/>
</dbReference>
<dbReference type="Gene3D" id="3.20.20.80">
    <property type="entry name" value="Glycosidases"/>
    <property type="match status" value="1"/>
</dbReference>
<dbReference type="OrthoDB" id="9763489at2"/>
<accession>A0A7Y0RCU4</accession>
<evidence type="ECO:0000259" key="11">
    <source>
        <dbReference type="Pfam" id="PF21226"/>
    </source>
</evidence>
<comment type="catalytic activity">
    <reaction evidence="1 10">
        <text>Transfers a segment of a (1-&gt;4)-alpha-D-glucan to a new position in an acceptor, which may be glucose or a (1-&gt;4)-alpha-D-glucan.</text>
        <dbReference type="EC" id="2.4.1.25"/>
    </reaction>
</comment>
<evidence type="ECO:0000256" key="5">
    <source>
        <dbReference type="ARBA" id="ARBA00022676"/>
    </source>
</evidence>
<evidence type="ECO:0000313" key="13">
    <source>
        <dbReference type="Proteomes" id="UP000567186"/>
    </source>
</evidence>
<dbReference type="InterPro" id="IPR048458">
    <property type="entry name" value="MalQ_N"/>
</dbReference>
<comment type="caution">
    <text evidence="12">The sequence shown here is derived from an EMBL/GenBank/DDBJ whole genome shotgun (WGS) entry which is preliminary data.</text>
</comment>
<gene>
    <name evidence="12" type="primary">malQ</name>
    <name evidence="12" type="ORF">HIU99_09765</name>
</gene>
<evidence type="ECO:0000256" key="10">
    <source>
        <dbReference type="RuleBase" id="RU361207"/>
    </source>
</evidence>
<name>A0A7Y0RCU4_9GAMM</name>
<dbReference type="InterPro" id="IPR003385">
    <property type="entry name" value="Glyco_hydro_77"/>
</dbReference>